<feature type="signal peptide" evidence="1">
    <location>
        <begin position="1"/>
        <end position="27"/>
    </location>
</feature>
<dbReference type="InterPro" id="IPR000914">
    <property type="entry name" value="SBP_5_dom"/>
</dbReference>
<dbReference type="GO" id="GO:0042597">
    <property type="term" value="C:periplasmic space"/>
    <property type="evidence" value="ECO:0007669"/>
    <property type="project" value="UniProtKB-ARBA"/>
</dbReference>
<evidence type="ECO:0000259" key="2">
    <source>
        <dbReference type="Pfam" id="PF00496"/>
    </source>
</evidence>
<gene>
    <name evidence="3" type="ORF">EV643_11299</name>
</gene>
<evidence type="ECO:0000313" key="3">
    <source>
        <dbReference type="EMBL" id="TDO45775.1"/>
    </source>
</evidence>
<sequence>MSDSRTRKPARLLVSVVATLLALSACSAIDETSAGNTTTAERAAGGEIVFGAEDEPSGFNYATSKDSILGVRDVVENLFFFAAKSRPDGTLYYEGLAAEPAIVSDQPQIVEWKINPDSTWSDGTPVTTQDIKYYFDNVTNPKNDVASRVGYDLISKLDLVDAKTFRATFRSRYGDFRGLWQAVPQAAHLKSTPGGWENGLNNDPGPSAGPYKFERWTKGESITLVPNPQWKLQPKPTVDRIVFRFLPESSTIPDALRNQEINIVEAQAQLDLMQDLQHVDGLKLEISTGPRFEHLVLNHKDPVVGDPAVRKAIAHALDRDAIVKALVAPFQPEAKRLDNMVLTNAQAPGSEPHGEQYHSADPEAAKRILQYAGWIPGPNGVRAKSGKQLTIQFSAVAGNQRQEQTLELIKNQLSKVGINLTIDTCPAACLFSDRLPAGKFQITLKGFSGSPFPVADARARFGTGGGDNYSKYSNARFDELAKQAAETLQAQEQIRLANEMDKVLWEDLPMLPLFQRPDLVAYRASLVGIEPNGTRDGVLWNAAGWGLSK</sequence>
<evidence type="ECO:0000256" key="1">
    <source>
        <dbReference type="SAM" id="SignalP"/>
    </source>
</evidence>
<dbReference type="Gene3D" id="3.40.190.10">
    <property type="entry name" value="Periplasmic binding protein-like II"/>
    <property type="match status" value="1"/>
</dbReference>
<dbReference type="AlphaFoldDB" id="A0A4R6KD62"/>
<dbReference type="PANTHER" id="PTHR30290:SF65">
    <property type="entry name" value="MONOACYL PHOSPHATIDYLINOSITOL TETRAMANNOSIDE-BINDING PROTEIN LPQW-RELATED"/>
    <property type="match status" value="1"/>
</dbReference>
<name>A0A4R6KD62_9ACTN</name>
<reference evidence="3 4" key="1">
    <citation type="submission" date="2019-03" db="EMBL/GenBank/DDBJ databases">
        <title>Genomic Encyclopedia of Type Strains, Phase III (KMG-III): the genomes of soil and plant-associated and newly described type strains.</title>
        <authorList>
            <person name="Whitman W."/>
        </authorList>
    </citation>
    <scope>NUCLEOTIDE SEQUENCE [LARGE SCALE GENOMIC DNA]</scope>
    <source>
        <strain evidence="3 4">VKM Ac-2527</strain>
    </source>
</reference>
<comment type="caution">
    <text evidence="3">The sequence shown here is derived from an EMBL/GenBank/DDBJ whole genome shotgun (WGS) entry which is preliminary data.</text>
</comment>
<dbReference type="Gene3D" id="3.10.105.10">
    <property type="entry name" value="Dipeptide-binding Protein, Domain 3"/>
    <property type="match status" value="1"/>
</dbReference>
<dbReference type="EMBL" id="SNWQ01000012">
    <property type="protein sequence ID" value="TDO45775.1"/>
    <property type="molecule type" value="Genomic_DNA"/>
</dbReference>
<dbReference type="InterPro" id="IPR039424">
    <property type="entry name" value="SBP_5"/>
</dbReference>
<keyword evidence="4" id="KW-1185">Reference proteome</keyword>
<protein>
    <submittedName>
        <fullName evidence="3">Peptide/nickel transport system substrate-binding protein</fullName>
    </submittedName>
</protein>
<dbReference type="PROSITE" id="PS51257">
    <property type="entry name" value="PROKAR_LIPOPROTEIN"/>
    <property type="match status" value="1"/>
</dbReference>
<accession>A0A4R6KD62</accession>
<dbReference type="SUPFAM" id="SSF53850">
    <property type="entry name" value="Periplasmic binding protein-like II"/>
    <property type="match status" value="1"/>
</dbReference>
<dbReference type="PANTHER" id="PTHR30290">
    <property type="entry name" value="PERIPLASMIC BINDING COMPONENT OF ABC TRANSPORTER"/>
    <property type="match status" value="1"/>
</dbReference>
<dbReference type="Pfam" id="PF00496">
    <property type="entry name" value="SBP_bac_5"/>
    <property type="match status" value="1"/>
</dbReference>
<dbReference type="GO" id="GO:1904680">
    <property type="term" value="F:peptide transmembrane transporter activity"/>
    <property type="evidence" value="ECO:0007669"/>
    <property type="project" value="TreeGrafter"/>
</dbReference>
<keyword evidence="1" id="KW-0732">Signal</keyword>
<dbReference type="GO" id="GO:0015833">
    <property type="term" value="P:peptide transport"/>
    <property type="evidence" value="ECO:0007669"/>
    <property type="project" value="TreeGrafter"/>
</dbReference>
<dbReference type="OrthoDB" id="3713816at2"/>
<dbReference type="GO" id="GO:0043190">
    <property type="term" value="C:ATP-binding cassette (ABC) transporter complex"/>
    <property type="evidence" value="ECO:0007669"/>
    <property type="project" value="InterPro"/>
</dbReference>
<feature type="domain" description="Solute-binding protein family 5" evidence="2">
    <location>
        <begin position="95"/>
        <end position="467"/>
    </location>
</feature>
<dbReference type="CDD" id="cd08501">
    <property type="entry name" value="PBP2_Lpqw"/>
    <property type="match status" value="1"/>
</dbReference>
<dbReference type="InterPro" id="IPR030678">
    <property type="entry name" value="Peptide/Ni-bd"/>
</dbReference>
<evidence type="ECO:0000313" key="4">
    <source>
        <dbReference type="Proteomes" id="UP000295388"/>
    </source>
</evidence>
<dbReference type="PIRSF" id="PIRSF002741">
    <property type="entry name" value="MppA"/>
    <property type="match status" value="1"/>
</dbReference>
<organism evidence="3 4">
    <name type="scientific">Kribbella caucasensis</name>
    <dbReference type="NCBI Taxonomy" id="2512215"/>
    <lineage>
        <taxon>Bacteria</taxon>
        <taxon>Bacillati</taxon>
        <taxon>Actinomycetota</taxon>
        <taxon>Actinomycetes</taxon>
        <taxon>Propionibacteriales</taxon>
        <taxon>Kribbellaceae</taxon>
        <taxon>Kribbella</taxon>
    </lineage>
</organism>
<dbReference type="Proteomes" id="UP000295388">
    <property type="component" value="Unassembled WGS sequence"/>
</dbReference>
<proteinExistence type="predicted"/>
<feature type="chain" id="PRO_5039436059" evidence="1">
    <location>
        <begin position="28"/>
        <end position="549"/>
    </location>
</feature>